<feature type="region of interest" description="Disordered" evidence="1">
    <location>
        <begin position="83"/>
        <end position="106"/>
    </location>
</feature>
<feature type="transmembrane region" description="Helical" evidence="2">
    <location>
        <begin position="43"/>
        <end position="62"/>
    </location>
</feature>
<dbReference type="AlphaFoldDB" id="A0A139I2A4"/>
<comment type="caution">
    <text evidence="3">The sequence shown here is derived from an EMBL/GenBank/DDBJ whole genome shotgun (WGS) entry which is preliminary data.</text>
</comment>
<keyword evidence="4" id="KW-1185">Reference proteome</keyword>
<keyword evidence="2" id="KW-1133">Transmembrane helix</keyword>
<dbReference type="Proteomes" id="UP000073492">
    <property type="component" value="Unassembled WGS sequence"/>
</dbReference>
<organism evidence="3 4">
    <name type="scientific">Pseudocercospora musae</name>
    <dbReference type="NCBI Taxonomy" id="113226"/>
    <lineage>
        <taxon>Eukaryota</taxon>
        <taxon>Fungi</taxon>
        <taxon>Dikarya</taxon>
        <taxon>Ascomycota</taxon>
        <taxon>Pezizomycotina</taxon>
        <taxon>Dothideomycetes</taxon>
        <taxon>Dothideomycetidae</taxon>
        <taxon>Mycosphaerellales</taxon>
        <taxon>Mycosphaerellaceae</taxon>
        <taxon>Pseudocercospora</taxon>
    </lineage>
</organism>
<gene>
    <name evidence="3" type="ORF">AC579_1898</name>
</gene>
<protein>
    <submittedName>
        <fullName evidence="3">Uncharacterized protein</fullName>
    </submittedName>
</protein>
<reference evidence="3 4" key="1">
    <citation type="submission" date="2015-07" db="EMBL/GenBank/DDBJ databases">
        <title>Comparative genomics of the Sigatoka disease complex on banana suggests a link between parallel evolutionary changes in Pseudocercospora fijiensis and Pseudocercospora eumusae and increased virulence on the banana host.</title>
        <authorList>
            <person name="Chang T.-C."/>
            <person name="Salvucci A."/>
            <person name="Crous P.W."/>
            <person name="Stergiopoulos I."/>
        </authorList>
    </citation>
    <scope>NUCLEOTIDE SEQUENCE [LARGE SCALE GENOMIC DNA]</scope>
    <source>
        <strain evidence="3 4">CBS 116634</strain>
    </source>
</reference>
<name>A0A139I2A4_9PEZI</name>
<evidence type="ECO:0000313" key="3">
    <source>
        <dbReference type="EMBL" id="KXT08827.1"/>
    </source>
</evidence>
<feature type="compositionally biased region" description="Basic and acidic residues" evidence="1">
    <location>
        <begin position="83"/>
        <end position="105"/>
    </location>
</feature>
<keyword evidence="2" id="KW-0472">Membrane</keyword>
<sequence length="119" mass="13335">MAWLSNNLAPHYVRATGTGFQIMTANLAAFVATLTYIDKEYTVGHAMTIAAAMGCIIIPLSYNVSRKPVAIANSAYSSIQRIENRKRSNGTRDHRLQEESEDRLGSSRHTNFRLTLYKK</sequence>
<evidence type="ECO:0000256" key="2">
    <source>
        <dbReference type="SAM" id="Phobius"/>
    </source>
</evidence>
<proteinExistence type="predicted"/>
<evidence type="ECO:0000313" key="4">
    <source>
        <dbReference type="Proteomes" id="UP000073492"/>
    </source>
</evidence>
<feature type="transmembrane region" description="Helical" evidence="2">
    <location>
        <begin position="12"/>
        <end position="37"/>
    </location>
</feature>
<accession>A0A139I2A4</accession>
<evidence type="ECO:0000256" key="1">
    <source>
        <dbReference type="SAM" id="MobiDB-lite"/>
    </source>
</evidence>
<dbReference type="OrthoDB" id="9971669at2759"/>
<dbReference type="EMBL" id="LFZO01000397">
    <property type="protein sequence ID" value="KXT08827.1"/>
    <property type="molecule type" value="Genomic_DNA"/>
</dbReference>
<keyword evidence="2" id="KW-0812">Transmembrane</keyword>